<reference evidence="2" key="1">
    <citation type="submission" date="2021-06" db="EMBL/GenBank/DDBJ databases">
        <authorList>
            <person name="Kallberg Y."/>
            <person name="Tangrot J."/>
            <person name="Rosling A."/>
        </authorList>
    </citation>
    <scope>NUCLEOTIDE SEQUENCE</scope>
    <source>
        <strain evidence="2">MA453B</strain>
    </source>
</reference>
<evidence type="ECO:0000256" key="1">
    <source>
        <dbReference type="SAM" id="MobiDB-lite"/>
    </source>
</evidence>
<name>A0A9N9P6G8_9GLOM</name>
<comment type="caution">
    <text evidence="2">The sequence shown here is derived from an EMBL/GenBank/DDBJ whole genome shotgun (WGS) entry which is preliminary data.</text>
</comment>
<feature type="compositionally biased region" description="Basic and acidic residues" evidence="1">
    <location>
        <begin position="33"/>
        <end position="61"/>
    </location>
</feature>
<dbReference type="AlphaFoldDB" id="A0A9N9P6G8"/>
<feature type="non-terminal residue" evidence="2">
    <location>
        <position position="1"/>
    </location>
</feature>
<protein>
    <submittedName>
        <fullName evidence="2">25252_t:CDS:1</fullName>
    </submittedName>
</protein>
<organism evidence="2 3">
    <name type="scientific">Dentiscutata erythropus</name>
    <dbReference type="NCBI Taxonomy" id="1348616"/>
    <lineage>
        <taxon>Eukaryota</taxon>
        <taxon>Fungi</taxon>
        <taxon>Fungi incertae sedis</taxon>
        <taxon>Mucoromycota</taxon>
        <taxon>Glomeromycotina</taxon>
        <taxon>Glomeromycetes</taxon>
        <taxon>Diversisporales</taxon>
        <taxon>Gigasporaceae</taxon>
        <taxon>Dentiscutata</taxon>
    </lineage>
</organism>
<gene>
    <name evidence="2" type="ORF">DERYTH_LOCUS22140</name>
</gene>
<accession>A0A9N9P6G8</accession>
<feature type="region of interest" description="Disordered" evidence="1">
    <location>
        <begin position="1"/>
        <end position="61"/>
    </location>
</feature>
<dbReference type="Proteomes" id="UP000789405">
    <property type="component" value="Unassembled WGS sequence"/>
</dbReference>
<sequence>KRKGRKGETEGKGKCVGWREKEREWESECMSEGGERGVGREEGEKSEGVKERSLKSIESKK</sequence>
<evidence type="ECO:0000313" key="2">
    <source>
        <dbReference type="EMBL" id="CAG8794804.1"/>
    </source>
</evidence>
<dbReference type="EMBL" id="CAJVPY010029935">
    <property type="protein sequence ID" value="CAG8794804.1"/>
    <property type="molecule type" value="Genomic_DNA"/>
</dbReference>
<evidence type="ECO:0000313" key="3">
    <source>
        <dbReference type="Proteomes" id="UP000789405"/>
    </source>
</evidence>
<keyword evidence="3" id="KW-1185">Reference proteome</keyword>
<proteinExistence type="predicted"/>
<feature type="compositionally biased region" description="Basic and acidic residues" evidence="1">
    <location>
        <begin position="1"/>
        <end position="26"/>
    </location>
</feature>